<dbReference type="Gene3D" id="3.90.70.10">
    <property type="entry name" value="Cysteine proteinases"/>
    <property type="match status" value="2"/>
</dbReference>
<keyword evidence="4" id="KW-1185">Reference proteome</keyword>
<dbReference type="PANTHER" id="PTHR21646">
    <property type="entry name" value="UBIQUITIN CARBOXYL-TERMINAL HYDROLASE"/>
    <property type="match status" value="1"/>
</dbReference>
<name>A0AAN8ZSH7_9MAGN</name>
<dbReference type="GO" id="GO:0016579">
    <property type="term" value="P:protein deubiquitination"/>
    <property type="evidence" value="ECO:0007669"/>
    <property type="project" value="InterPro"/>
</dbReference>
<dbReference type="SUPFAM" id="SSF54001">
    <property type="entry name" value="Cysteine proteinases"/>
    <property type="match status" value="1"/>
</dbReference>
<proteinExistence type="inferred from homology"/>
<evidence type="ECO:0000256" key="1">
    <source>
        <dbReference type="ARBA" id="ARBA00009085"/>
    </source>
</evidence>
<accession>A0AAN8ZSH7</accession>
<feature type="domain" description="USP" evidence="2">
    <location>
        <begin position="1"/>
        <end position="493"/>
    </location>
</feature>
<dbReference type="Pfam" id="PF00443">
    <property type="entry name" value="UCH"/>
    <property type="match status" value="1"/>
</dbReference>
<protein>
    <submittedName>
        <fullName evidence="3">Peptidase C19, ubiquitin carboxyl-terminal hydrolase</fullName>
    </submittedName>
</protein>
<gene>
    <name evidence="3" type="ORF">RJ641_001490</name>
</gene>
<evidence type="ECO:0000313" key="4">
    <source>
        <dbReference type="Proteomes" id="UP001370490"/>
    </source>
</evidence>
<dbReference type="Proteomes" id="UP001370490">
    <property type="component" value="Unassembled WGS sequence"/>
</dbReference>
<dbReference type="InterPro" id="IPR050185">
    <property type="entry name" value="Ub_carboxyl-term_hydrolase"/>
</dbReference>
<sequence length="493" mass="56013">MLELLAFLLDGLHEDLNRVKQKPYIEAKDANDRSYEEVAEECWKNHKARNDSLIVDVCQVRSIQINSGLRSLQQNFNNFGPLYVSVDATLTWTMTGAVFYGDGSGLPMPFSVTVLKHSYCRDLCQALGTARCLRNDKSVLLAEVFEHRIYRYFENPLEPLTSVMDDKHIIAYQLPRKGNGLTILEIIHNCHERRIIDGLKGGERKLFGTPLVTYAGDDPLTGADVDIAVGRVLSPLQRKKCVPLTKVQNAKENGFCLEVGRQTGNCNTQMDHTSSSEDHTDLGEVSSDELTFQISIADDRGLNCKPLEKDSCIKPGQFLRIPLDWTERDYEGYDVSYLKDLPEVCKPAFTVKKTRQEAISLFSCFEAFSKEEPLGPDDMYCPSCKEHRQATKKLDLWRLPDILVFHLKRFSYNTFVNFPIYNLDLGKYVKSNNAALQSQVYELYAIINHYGGLGRGHYSAYAKLIDENRWYHFDDSHVSPVGENEIKTSAAYV</sequence>
<dbReference type="PROSITE" id="PS00973">
    <property type="entry name" value="USP_2"/>
    <property type="match status" value="1"/>
</dbReference>
<dbReference type="InterPro" id="IPR038765">
    <property type="entry name" value="Papain-like_cys_pep_sf"/>
</dbReference>
<dbReference type="InterPro" id="IPR028889">
    <property type="entry name" value="USP"/>
</dbReference>
<dbReference type="AlphaFoldDB" id="A0AAN8ZSH7"/>
<dbReference type="InterPro" id="IPR001394">
    <property type="entry name" value="Peptidase_C19_UCH"/>
</dbReference>
<evidence type="ECO:0000313" key="3">
    <source>
        <dbReference type="EMBL" id="KAK6948017.1"/>
    </source>
</evidence>
<comment type="similarity">
    <text evidence="1">Belongs to the peptidase C19 family.</text>
</comment>
<reference evidence="3 4" key="1">
    <citation type="submission" date="2023-12" db="EMBL/GenBank/DDBJ databases">
        <title>A high-quality genome assembly for Dillenia turbinata (Dilleniales).</title>
        <authorList>
            <person name="Chanderbali A."/>
        </authorList>
    </citation>
    <scope>NUCLEOTIDE SEQUENCE [LARGE SCALE GENOMIC DNA]</scope>
    <source>
        <strain evidence="3">LSX21</strain>
        <tissue evidence="3">Leaf</tissue>
    </source>
</reference>
<organism evidence="3 4">
    <name type="scientific">Dillenia turbinata</name>
    <dbReference type="NCBI Taxonomy" id="194707"/>
    <lineage>
        <taxon>Eukaryota</taxon>
        <taxon>Viridiplantae</taxon>
        <taxon>Streptophyta</taxon>
        <taxon>Embryophyta</taxon>
        <taxon>Tracheophyta</taxon>
        <taxon>Spermatophyta</taxon>
        <taxon>Magnoliopsida</taxon>
        <taxon>eudicotyledons</taxon>
        <taxon>Gunneridae</taxon>
        <taxon>Pentapetalae</taxon>
        <taxon>Dilleniales</taxon>
        <taxon>Dilleniaceae</taxon>
        <taxon>Dillenia</taxon>
    </lineage>
</organism>
<comment type="caution">
    <text evidence="3">The sequence shown here is derived from an EMBL/GenBank/DDBJ whole genome shotgun (WGS) entry which is preliminary data.</text>
</comment>
<dbReference type="GO" id="GO:0004843">
    <property type="term" value="F:cysteine-type deubiquitinase activity"/>
    <property type="evidence" value="ECO:0007669"/>
    <property type="project" value="InterPro"/>
</dbReference>
<dbReference type="PANTHER" id="PTHR21646:SF46">
    <property type="entry name" value="UBIQUITIN CARBOXYL-TERMINAL HYDROLASE"/>
    <property type="match status" value="1"/>
</dbReference>
<keyword evidence="3" id="KW-0378">Hydrolase</keyword>
<evidence type="ECO:0000259" key="2">
    <source>
        <dbReference type="PROSITE" id="PS50235"/>
    </source>
</evidence>
<dbReference type="InterPro" id="IPR018200">
    <property type="entry name" value="USP_CS"/>
</dbReference>
<dbReference type="PROSITE" id="PS50235">
    <property type="entry name" value="USP_3"/>
    <property type="match status" value="1"/>
</dbReference>
<dbReference type="EMBL" id="JBAMMX010000001">
    <property type="protein sequence ID" value="KAK6948017.1"/>
    <property type="molecule type" value="Genomic_DNA"/>
</dbReference>